<dbReference type="Pfam" id="PF13639">
    <property type="entry name" value="zf-RING_2"/>
    <property type="match status" value="1"/>
</dbReference>
<evidence type="ECO:0000256" key="1">
    <source>
        <dbReference type="ARBA" id="ARBA00000900"/>
    </source>
</evidence>
<evidence type="ECO:0000313" key="16">
    <source>
        <dbReference type="EMBL" id="GFH55435.1"/>
    </source>
</evidence>
<comment type="catalytic activity">
    <reaction evidence="1">
        <text>S-ubiquitinyl-[E2 ubiquitin-conjugating enzyme]-L-cysteine + [acceptor protein]-L-lysine = [E2 ubiquitin-conjugating enzyme]-L-cysteine + N(6)-ubiquitinyl-[acceptor protein]-L-lysine.</text>
        <dbReference type="EC" id="2.3.2.27"/>
    </reaction>
</comment>
<protein>
    <recommendedName>
        <fullName evidence="3">RING-type E3 ubiquitin transferase</fullName>
        <ecNumber evidence="3">2.3.2.27</ecNumber>
    </recommendedName>
</protein>
<dbReference type="PROSITE" id="PS50089">
    <property type="entry name" value="ZF_RING_2"/>
    <property type="match status" value="1"/>
</dbReference>
<evidence type="ECO:0000256" key="12">
    <source>
        <dbReference type="PROSITE-ProRule" id="PRU00322"/>
    </source>
</evidence>
<evidence type="ECO:0000256" key="8">
    <source>
        <dbReference type="ARBA" id="ARBA00022786"/>
    </source>
</evidence>
<evidence type="ECO:0000256" key="13">
    <source>
        <dbReference type="SAM" id="MobiDB-lite"/>
    </source>
</evidence>
<dbReference type="GO" id="GO:0008270">
    <property type="term" value="F:zinc ion binding"/>
    <property type="evidence" value="ECO:0007669"/>
    <property type="project" value="UniProtKB-KW"/>
</dbReference>
<feature type="compositionally biased region" description="Basic and acidic residues" evidence="13">
    <location>
        <begin position="488"/>
        <end position="510"/>
    </location>
</feature>
<feature type="compositionally biased region" description="Low complexity" evidence="13">
    <location>
        <begin position="275"/>
        <end position="287"/>
    </location>
</feature>
<name>A0AAD3D2N4_9STRA</name>
<keyword evidence="7 12" id="KW-0863">Zinc-finger</keyword>
<dbReference type="InterPro" id="IPR013083">
    <property type="entry name" value="Znf_RING/FYVE/PHD"/>
</dbReference>
<evidence type="ECO:0000256" key="9">
    <source>
        <dbReference type="ARBA" id="ARBA00022833"/>
    </source>
</evidence>
<evidence type="ECO:0000256" key="4">
    <source>
        <dbReference type="ARBA" id="ARBA00022679"/>
    </source>
</evidence>
<evidence type="ECO:0000256" key="10">
    <source>
        <dbReference type="ARBA" id="ARBA00022989"/>
    </source>
</evidence>
<feature type="compositionally biased region" description="Basic and acidic residues" evidence="13">
    <location>
        <begin position="1"/>
        <end position="10"/>
    </location>
</feature>
<comment type="subcellular location">
    <subcellularLocation>
        <location evidence="2">Membrane</location>
        <topology evidence="2">Multi-pass membrane protein</topology>
    </subcellularLocation>
</comment>
<keyword evidence="17" id="KW-1185">Reference proteome</keyword>
<dbReference type="GO" id="GO:0061630">
    <property type="term" value="F:ubiquitin protein ligase activity"/>
    <property type="evidence" value="ECO:0007669"/>
    <property type="project" value="UniProtKB-EC"/>
</dbReference>
<feature type="region of interest" description="Disordered" evidence="13">
    <location>
        <begin position="339"/>
        <end position="378"/>
    </location>
</feature>
<feature type="compositionally biased region" description="Polar residues" evidence="13">
    <location>
        <begin position="121"/>
        <end position="136"/>
    </location>
</feature>
<keyword evidence="6" id="KW-0479">Metal-binding</keyword>
<keyword evidence="9" id="KW-0862">Zinc</keyword>
<dbReference type="GO" id="GO:0006511">
    <property type="term" value="P:ubiquitin-dependent protein catabolic process"/>
    <property type="evidence" value="ECO:0007669"/>
    <property type="project" value="TreeGrafter"/>
</dbReference>
<evidence type="ECO:0000256" key="3">
    <source>
        <dbReference type="ARBA" id="ARBA00012483"/>
    </source>
</evidence>
<feature type="compositionally biased region" description="Basic and acidic residues" evidence="13">
    <location>
        <begin position="22"/>
        <end position="31"/>
    </location>
</feature>
<feature type="compositionally biased region" description="Basic and acidic residues" evidence="13">
    <location>
        <begin position="42"/>
        <end position="62"/>
    </location>
</feature>
<dbReference type="InterPro" id="IPR036443">
    <property type="entry name" value="Znf_RanBP2_sf"/>
</dbReference>
<evidence type="ECO:0000313" key="17">
    <source>
        <dbReference type="Proteomes" id="UP001054902"/>
    </source>
</evidence>
<dbReference type="SUPFAM" id="SSF57850">
    <property type="entry name" value="RING/U-box"/>
    <property type="match status" value="1"/>
</dbReference>
<keyword evidence="10" id="KW-1133">Transmembrane helix</keyword>
<feature type="region of interest" description="Disordered" evidence="13">
    <location>
        <begin position="107"/>
        <end position="217"/>
    </location>
</feature>
<evidence type="ECO:0000259" key="15">
    <source>
        <dbReference type="PROSITE" id="PS50199"/>
    </source>
</evidence>
<dbReference type="InterPro" id="IPR001841">
    <property type="entry name" value="Znf_RING"/>
</dbReference>
<dbReference type="Proteomes" id="UP001054902">
    <property type="component" value="Unassembled WGS sequence"/>
</dbReference>
<dbReference type="GO" id="GO:0016567">
    <property type="term" value="P:protein ubiquitination"/>
    <property type="evidence" value="ECO:0007669"/>
    <property type="project" value="TreeGrafter"/>
</dbReference>
<keyword evidence="4" id="KW-0808">Transferase</keyword>
<feature type="region of interest" description="Disordered" evidence="13">
    <location>
        <begin position="236"/>
        <end position="314"/>
    </location>
</feature>
<dbReference type="SMART" id="SM00547">
    <property type="entry name" value="ZnF_RBZ"/>
    <property type="match status" value="1"/>
</dbReference>
<reference evidence="16 17" key="1">
    <citation type="journal article" date="2021" name="Sci. Rep.">
        <title>The genome of the diatom Chaetoceros tenuissimus carries an ancient integrated fragment of an extant virus.</title>
        <authorList>
            <person name="Hongo Y."/>
            <person name="Kimura K."/>
            <person name="Takaki Y."/>
            <person name="Yoshida Y."/>
            <person name="Baba S."/>
            <person name="Kobayashi G."/>
            <person name="Nagasaki K."/>
            <person name="Hano T."/>
            <person name="Tomaru Y."/>
        </authorList>
    </citation>
    <scope>NUCLEOTIDE SEQUENCE [LARGE SCALE GENOMIC DNA]</scope>
    <source>
        <strain evidence="16 17">NIES-3715</strain>
    </source>
</reference>
<gene>
    <name evidence="16" type="ORF">CTEN210_11911</name>
</gene>
<feature type="compositionally biased region" description="Basic and acidic residues" evidence="13">
    <location>
        <begin position="147"/>
        <end position="165"/>
    </location>
</feature>
<evidence type="ECO:0000256" key="6">
    <source>
        <dbReference type="ARBA" id="ARBA00022723"/>
    </source>
</evidence>
<accession>A0AAD3D2N4</accession>
<keyword evidence="8" id="KW-0833">Ubl conjugation pathway</keyword>
<dbReference type="SUPFAM" id="SSF90209">
    <property type="entry name" value="Ran binding protein zinc finger-like"/>
    <property type="match status" value="1"/>
</dbReference>
<organism evidence="16 17">
    <name type="scientific">Chaetoceros tenuissimus</name>
    <dbReference type="NCBI Taxonomy" id="426638"/>
    <lineage>
        <taxon>Eukaryota</taxon>
        <taxon>Sar</taxon>
        <taxon>Stramenopiles</taxon>
        <taxon>Ochrophyta</taxon>
        <taxon>Bacillariophyta</taxon>
        <taxon>Coscinodiscophyceae</taxon>
        <taxon>Chaetocerotophycidae</taxon>
        <taxon>Chaetocerotales</taxon>
        <taxon>Chaetocerotaceae</taxon>
        <taxon>Chaetoceros</taxon>
    </lineage>
</organism>
<evidence type="ECO:0000256" key="5">
    <source>
        <dbReference type="ARBA" id="ARBA00022692"/>
    </source>
</evidence>
<dbReference type="InterPro" id="IPR001876">
    <property type="entry name" value="Znf_RanBP2"/>
</dbReference>
<feature type="compositionally biased region" description="Polar residues" evidence="13">
    <location>
        <begin position="304"/>
        <end position="314"/>
    </location>
</feature>
<dbReference type="EMBL" id="BLLK01000049">
    <property type="protein sequence ID" value="GFH55435.1"/>
    <property type="molecule type" value="Genomic_DNA"/>
</dbReference>
<dbReference type="PROSITE" id="PS01358">
    <property type="entry name" value="ZF_RANBP2_1"/>
    <property type="match status" value="1"/>
</dbReference>
<dbReference type="Gene3D" id="3.30.40.10">
    <property type="entry name" value="Zinc/RING finger domain, C3HC4 (zinc finger)"/>
    <property type="match status" value="1"/>
</dbReference>
<dbReference type="AlphaFoldDB" id="A0AAD3D2N4"/>
<dbReference type="EC" id="2.3.2.27" evidence="3"/>
<feature type="compositionally biased region" description="Low complexity" evidence="13">
    <location>
        <begin position="460"/>
        <end position="475"/>
    </location>
</feature>
<feature type="region of interest" description="Disordered" evidence="13">
    <location>
        <begin position="1"/>
        <end position="78"/>
    </location>
</feature>
<dbReference type="PANTHER" id="PTHR45977">
    <property type="entry name" value="TARGET OF ERK KINASE MPK-1"/>
    <property type="match status" value="1"/>
</dbReference>
<keyword evidence="11" id="KW-0472">Membrane</keyword>
<dbReference type="SMART" id="SM00184">
    <property type="entry name" value="RING"/>
    <property type="match status" value="1"/>
</dbReference>
<keyword evidence="5" id="KW-0812">Transmembrane</keyword>
<comment type="caution">
    <text evidence="16">The sequence shown here is derived from an EMBL/GenBank/DDBJ whole genome shotgun (WGS) entry which is preliminary data.</text>
</comment>
<evidence type="ECO:0000256" key="2">
    <source>
        <dbReference type="ARBA" id="ARBA00004141"/>
    </source>
</evidence>
<evidence type="ECO:0000259" key="14">
    <source>
        <dbReference type="PROSITE" id="PS50089"/>
    </source>
</evidence>
<proteinExistence type="predicted"/>
<feature type="domain" description="RanBP2-type" evidence="15">
    <location>
        <begin position="311"/>
        <end position="341"/>
    </location>
</feature>
<dbReference type="PANTHER" id="PTHR45977:SF4">
    <property type="entry name" value="RING-TYPE DOMAIN-CONTAINING PROTEIN"/>
    <property type="match status" value="1"/>
</dbReference>
<dbReference type="GO" id="GO:0016020">
    <property type="term" value="C:membrane"/>
    <property type="evidence" value="ECO:0007669"/>
    <property type="project" value="UniProtKB-SubCell"/>
</dbReference>
<evidence type="ECO:0000256" key="7">
    <source>
        <dbReference type="ARBA" id="ARBA00022771"/>
    </source>
</evidence>
<evidence type="ECO:0000256" key="11">
    <source>
        <dbReference type="ARBA" id="ARBA00023136"/>
    </source>
</evidence>
<feature type="region of interest" description="Disordered" evidence="13">
    <location>
        <begin position="460"/>
        <end position="510"/>
    </location>
</feature>
<sequence length="658" mass="73086">MERTSRNVKEESEEMSSSSNDRQLDTEDYSRQHSCLEQSEEDGNRNESVKEEPSARRKRDEFASTDNDCNMNDEKEDRECSICGNSIPVMNFDIHFSNCARSTRRTNRNVGTTNRHAAARTTLSISSNLYNDTSQQPKEEDENNDDDERKPAARQDMQEGEERNEQVINIDDSMEVDETSDSPPRQRPRYANNGMNTRSRTHTTSRSSQGGSGMNTLPNRWLESAIEEVVGLPVPLTSTARTRNSTRSSQGGRNSNDHGLETSIEEVIGLTTPLTSTARTRSFTSRTRAPEVVDLTDSPEKPSPDNQHQQEQNTEWACPRCTLLNSQSDRRCDACNLPRPDANDDDSPDGNLRPPDSSFRDRLIDPTSSSSSSINLSTRDRARTQFLMDEIFNHLSPQPRRPPRRSFMDSVGQHAILGSAVGAVSAISGMGGGRGSNVLGSTLQGAVAGAVGGAISHGIASISGNNNSSSSSRRNSGTRRTTRSATRNRNDTDIDHNPPPEPNRPEIPESLRRLGRSYRTFNGPGFRVVMMNGSLPPEQVQQLQAQGMGVHLVRMQQGPHPVDGMSYERLLEIFGDGSENRSTDPEVIRSLPSSTIVDVEKEVPKDRRQCCICLDEFENGQKRKTLQCLHGFHEECIDKWLKGSRNCPICKFDVQGSA</sequence>
<dbReference type="PROSITE" id="PS50199">
    <property type="entry name" value="ZF_RANBP2_2"/>
    <property type="match status" value="1"/>
</dbReference>
<feature type="compositionally biased region" description="Low complexity" evidence="13">
    <location>
        <begin position="237"/>
        <end position="249"/>
    </location>
</feature>
<dbReference type="Gene3D" id="2.30.30.380">
    <property type="entry name" value="Zn-finger domain of Sec23/24"/>
    <property type="match status" value="1"/>
</dbReference>
<feature type="domain" description="RING-type" evidence="14">
    <location>
        <begin position="610"/>
        <end position="651"/>
    </location>
</feature>